<dbReference type="AlphaFoldDB" id="A0AAI8VGQ7"/>
<feature type="compositionally biased region" description="Basic residues" evidence="1">
    <location>
        <begin position="47"/>
        <end position="62"/>
    </location>
</feature>
<proteinExistence type="predicted"/>
<feature type="region of interest" description="Disordered" evidence="1">
    <location>
        <begin position="45"/>
        <end position="68"/>
    </location>
</feature>
<dbReference type="EMBL" id="CAUWAG010000006">
    <property type="protein sequence ID" value="CAJ2504587.1"/>
    <property type="molecule type" value="Genomic_DNA"/>
</dbReference>
<name>A0AAI8VGQ7_9PEZI</name>
<accession>A0AAI8VGQ7</accession>
<organism evidence="2 3">
    <name type="scientific">Anthostomella pinea</name>
    <dbReference type="NCBI Taxonomy" id="933095"/>
    <lineage>
        <taxon>Eukaryota</taxon>
        <taxon>Fungi</taxon>
        <taxon>Dikarya</taxon>
        <taxon>Ascomycota</taxon>
        <taxon>Pezizomycotina</taxon>
        <taxon>Sordariomycetes</taxon>
        <taxon>Xylariomycetidae</taxon>
        <taxon>Xylariales</taxon>
        <taxon>Xylariaceae</taxon>
        <taxon>Anthostomella</taxon>
    </lineage>
</organism>
<keyword evidence="3" id="KW-1185">Reference proteome</keyword>
<sequence length="232" mass="25727">MLMYLLDNTQDQPLPPSLHDTISLASDEEFIERNKGMQRDLFYNTLSRRHTKKTKKQKKQKQQKQALDPISGNTVKKSCVTVASETVTTKTTTTLVVKPSAAAAVEPCAAVVEPCAAVVELVAVFSAPAELVSAPDHIFVGRRPYENISTLSSVHGTKDDKITLLACARTVRQMDQNKSYHESKHTKNKSVEALPPLLQQKAEPFFGREHKGGRQEVQQMPKAHPEGAHLFT</sequence>
<evidence type="ECO:0000256" key="1">
    <source>
        <dbReference type="SAM" id="MobiDB-lite"/>
    </source>
</evidence>
<evidence type="ECO:0000313" key="2">
    <source>
        <dbReference type="EMBL" id="CAJ2504587.1"/>
    </source>
</evidence>
<dbReference type="Proteomes" id="UP001295740">
    <property type="component" value="Unassembled WGS sequence"/>
</dbReference>
<reference evidence="2" key="1">
    <citation type="submission" date="2023-10" db="EMBL/GenBank/DDBJ databases">
        <authorList>
            <person name="Hackl T."/>
        </authorList>
    </citation>
    <scope>NUCLEOTIDE SEQUENCE</scope>
</reference>
<evidence type="ECO:0000313" key="3">
    <source>
        <dbReference type="Proteomes" id="UP001295740"/>
    </source>
</evidence>
<gene>
    <name evidence="2" type="ORF">KHLLAP_LOCUS5055</name>
</gene>
<feature type="compositionally biased region" description="Basic and acidic residues" evidence="1">
    <location>
        <begin position="223"/>
        <end position="232"/>
    </location>
</feature>
<feature type="region of interest" description="Disordered" evidence="1">
    <location>
        <begin position="210"/>
        <end position="232"/>
    </location>
</feature>
<protein>
    <submittedName>
        <fullName evidence="2">Uu.00g119810.m01.CDS01</fullName>
    </submittedName>
</protein>
<comment type="caution">
    <text evidence="2">The sequence shown here is derived from an EMBL/GenBank/DDBJ whole genome shotgun (WGS) entry which is preliminary data.</text>
</comment>